<feature type="compositionally biased region" description="Acidic residues" evidence="1">
    <location>
        <begin position="1610"/>
        <end position="1636"/>
    </location>
</feature>
<reference evidence="2 3" key="1">
    <citation type="submission" date="2024-10" db="EMBL/GenBank/DDBJ databases">
        <title>Updated reference genomes for cyclostephanoid diatoms.</title>
        <authorList>
            <person name="Roberts W.R."/>
            <person name="Alverson A.J."/>
        </authorList>
    </citation>
    <scope>NUCLEOTIDE SEQUENCE [LARGE SCALE GENOMIC DNA]</scope>
    <source>
        <strain evidence="2 3">AJA276-08</strain>
    </source>
</reference>
<dbReference type="EMBL" id="JALLAZ020000244">
    <property type="protein sequence ID" value="KAL3799646.1"/>
    <property type="molecule type" value="Genomic_DNA"/>
</dbReference>
<name>A0ABD3QJI9_9STRA</name>
<feature type="compositionally biased region" description="Low complexity" evidence="1">
    <location>
        <begin position="254"/>
        <end position="263"/>
    </location>
</feature>
<keyword evidence="3" id="KW-1185">Reference proteome</keyword>
<feature type="compositionally biased region" description="Basic residues" evidence="1">
    <location>
        <begin position="1540"/>
        <end position="1565"/>
    </location>
</feature>
<dbReference type="Proteomes" id="UP001530315">
    <property type="component" value="Unassembled WGS sequence"/>
</dbReference>
<accession>A0ABD3QJI9</accession>
<evidence type="ECO:0000313" key="2">
    <source>
        <dbReference type="EMBL" id="KAL3799646.1"/>
    </source>
</evidence>
<comment type="caution">
    <text evidence="2">The sequence shown here is derived from an EMBL/GenBank/DDBJ whole genome shotgun (WGS) entry which is preliminary data.</text>
</comment>
<feature type="region of interest" description="Disordered" evidence="1">
    <location>
        <begin position="82"/>
        <end position="104"/>
    </location>
</feature>
<feature type="compositionally biased region" description="Low complexity" evidence="1">
    <location>
        <begin position="9"/>
        <end position="20"/>
    </location>
</feature>
<feature type="compositionally biased region" description="Low complexity" evidence="1">
    <location>
        <begin position="156"/>
        <end position="167"/>
    </location>
</feature>
<feature type="region of interest" description="Disordered" evidence="1">
    <location>
        <begin position="1229"/>
        <end position="1254"/>
    </location>
</feature>
<feature type="region of interest" description="Disordered" evidence="1">
    <location>
        <begin position="1"/>
        <end position="42"/>
    </location>
</feature>
<feature type="region of interest" description="Disordered" evidence="1">
    <location>
        <begin position="239"/>
        <end position="265"/>
    </location>
</feature>
<sequence>MTHPAGQASSSSSSSSSSTSPVVDLDATLPYPPADDDRSEAFEAECRRLLGLLSSSLSSSSSSRLSEGDAASLLSHLTTLHKEDGADEGGPSCSSPPSPSRWGAASVALVRATTRAAMKSLRGGGGGGGDPPGIMDGATARRLLADGVLPLASCSLPAPSASSSSSSSHRRPDGTPPPCVWIARLMRSIVVEDLLPAALHVDDDDCDDDCDDDDDDDDDDTTAVTILLSAFLTRMDSDESSGVLSSSSDDDGRGPPSSSGSVDDVLDRLCGVKATVGGRRSRMRPSFASAILASLREFGSSSGAPDVVAGVVGGGRMSRRRTREAPSRREGRYEYVDRHASLLRSGLRSLRSIVDGGRRHRRDRGGDNRRRDDRFDALPPLVYQLGLLPMGATSSSSSSSSSSSGGGGGREGERQRGMRLRMMCLEGIADALDNDDRHRRDGGGDDDDDGGRSKSSREWEEEEEAYRWARYTSLSHLGNCLRSDPDLCAAMLSLLAGETSPVDDDEDDDFDDRQRRRRPFRHARLTPFRLAMGLSMASSVPRMRTSALDAVRDLAVEEETLRARRGFRTAALDDVLFGGKGEGGIARRPWMDCLVRCLKMDVVEGKGGGGGGDIVGPEGDDGIPIVLRCLLSVAKFAESENAMTMGGGACGGGVGGGCASSLLQSLSQLGFLLIDCVKKDEPCCTASSSSSSIVSAMRATAVLAPHLDISSFGGGGSDGNDTSSSSAPHAVATIGRFLLCYLFYQSSLSSSRFSPSSVSFHGGRGDDIALCRSIMRTSFDKFCGMAPNASEHAMLLMDLLRFHPSSIGIDERNHLRGDDDDYGNIDDEQKGMIIALVLTTNHLPSIIDTLAGVSGGGMSPIVASRAIVPTLGRLLLLMSIASSSPYLRRRLVAGSLWKRHDLEDHVNQTFLLAKKCLFVPDVEKRKFAAKLLVMLLGVAAVAASSSSPSKNVVSFGSSGSSNSVWSSLLYDIKCCVRRCMTQHQNIKAIISVVSELLLSSLERYVTKPKEELTDRKARQQRAALGAGLSQPDVIIEDELPGGGCKTGGGKCSGAAEEKCNPFRFEKLINTRPQNSSDGGSNNKTGVKKKAKVTIGQTLLMEAMERINEPLAFLLASTIFDIKDNAQRAKEIATCKLATLILVSVTADVLIGTCSWKNERGDAADFDIVMGRDVANDIEDLFTLRADAISEATEIMSSFVMKQRKVAPALNKEGTKEKVMTKLKNIDANTSSQSIEETKVEKKKNGGKSSSSVAGRGEGMAVFTKVKSSEINETTLAKNRKLIEAVVDNTTPAMNYEFVAELLRKAGAERLGVSLLRGFEISGAEHVPGVLGLDHSDQSNDSNTCVSAVISVAMKLNFGLDGDTHLDLAQRFVSSLLFLVSKMISALAPSAEFLVVDGSFSSTLLKITKRMYGILVKLTLSFMANPKSLTSMETRNFLDYVIATLMPRVSALLFTLQEKQETAGGKFLAESKIESHGKTSALIVFEKERLDNALLKVAAKLKQSGLDEDSEWLENHVVSNLNRDFNIKRVEDAKAREAPKKKQKLSGGAKRKVKSEHSKSKPKKKRVELEEDSNIDDDSNDDSAVEVDADDSVDDDGEDVISLSKLTAEMGNDDGASDDGSDEELDSESEGEAEFDE</sequence>
<feature type="compositionally biased region" description="Basic and acidic residues" evidence="1">
    <location>
        <begin position="364"/>
        <end position="375"/>
    </location>
</feature>
<feature type="region of interest" description="Disordered" evidence="1">
    <location>
        <begin position="1531"/>
        <end position="1636"/>
    </location>
</feature>
<feature type="region of interest" description="Disordered" evidence="1">
    <location>
        <begin position="156"/>
        <end position="175"/>
    </location>
</feature>
<proteinExistence type="predicted"/>
<feature type="compositionally biased region" description="Acidic residues" evidence="1">
    <location>
        <begin position="1568"/>
        <end position="1598"/>
    </location>
</feature>
<feature type="compositionally biased region" description="Low complexity" evidence="1">
    <location>
        <begin position="394"/>
        <end position="403"/>
    </location>
</feature>
<protein>
    <submittedName>
        <fullName evidence="2">Uncharacterized protein</fullName>
    </submittedName>
</protein>
<feature type="compositionally biased region" description="Basic and acidic residues" evidence="1">
    <location>
        <begin position="434"/>
        <end position="443"/>
    </location>
</feature>
<evidence type="ECO:0000256" key="1">
    <source>
        <dbReference type="SAM" id="MobiDB-lite"/>
    </source>
</evidence>
<feature type="region of interest" description="Disordered" evidence="1">
    <location>
        <begin position="390"/>
        <end position="416"/>
    </location>
</feature>
<dbReference type="PANTHER" id="PTHR35711:SF1">
    <property type="entry name" value="ECTODERMAL, ISOFORM F"/>
    <property type="match status" value="1"/>
</dbReference>
<feature type="region of interest" description="Disordered" evidence="1">
    <location>
        <begin position="354"/>
        <end position="375"/>
    </location>
</feature>
<evidence type="ECO:0000313" key="3">
    <source>
        <dbReference type="Proteomes" id="UP001530315"/>
    </source>
</evidence>
<organism evidence="2 3">
    <name type="scientific">Stephanodiscus triporus</name>
    <dbReference type="NCBI Taxonomy" id="2934178"/>
    <lineage>
        <taxon>Eukaryota</taxon>
        <taxon>Sar</taxon>
        <taxon>Stramenopiles</taxon>
        <taxon>Ochrophyta</taxon>
        <taxon>Bacillariophyta</taxon>
        <taxon>Coscinodiscophyceae</taxon>
        <taxon>Thalassiosirophycidae</taxon>
        <taxon>Stephanodiscales</taxon>
        <taxon>Stephanodiscaceae</taxon>
        <taxon>Stephanodiscus</taxon>
    </lineage>
</organism>
<gene>
    <name evidence="2" type="ORF">ACHAW5_004517</name>
</gene>
<feature type="region of interest" description="Disordered" evidence="1">
    <location>
        <begin position="434"/>
        <end position="459"/>
    </location>
</feature>
<dbReference type="PANTHER" id="PTHR35711">
    <property type="entry name" value="EXPRESSED PROTEIN"/>
    <property type="match status" value="1"/>
</dbReference>